<dbReference type="EMBL" id="KF740664">
    <property type="protein sequence ID" value="AHH01672.1"/>
    <property type="molecule type" value="Genomic_DNA"/>
</dbReference>
<evidence type="ECO:0000313" key="1">
    <source>
        <dbReference type="EMBL" id="AHH01672.1"/>
    </source>
</evidence>
<proteinExistence type="predicted"/>
<dbReference type="GeneID" id="18266133"/>
<sequence length="238" mass="27616">MSSQNKLLYFTSSLSEKDLKREICRAYSELNRLIAKGEPRLICKFNVNRVHRQDEYLGFGFLHVHDRRIFFALIGKNFDGSDRVQYSEPEISPEDKHEGWADYPEEEEVPLEPLISFDEIRFSPAELPPLDRKFCPDVLCCRSFPKEILTSELLTLVKPYCSSKQVKYPKVTLVAPEKKRRTEIEAISGNQIAFIGFDPATDDARIALMMIRKSQIRNFQLSFQHSYRSIKNSSKGKE</sequence>
<dbReference type="Proteomes" id="UP000202176">
    <property type="component" value="Segment"/>
</dbReference>
<accession>W5S5W5</accession>
<dbReference type="KEGG" id="vg:18266133"/>
<reference evidence="1 2" key="1">
    <citation type="journal article" date="2014" name="Proc. Natl. Acad. Sci. U.S.A.">
        <title>Thirty-thousand-year-old distant relative of giant icosahedral DNA viruses with a pandoravirus morphology.</title>
        <authorList>
            <person name="Legendre M."/>
            <person name="Bartoli J."/>
            <person name="Shmakova L."/>
            <person name="Jeudy S."/>
            <person name="Labadie K."/>
            <person name="Adrait A."/>
            <person name="Lescot M."/>
            <person name="Poirot O."/>
            <person name="Bertaux L."/>
            <person name="Bruley C."/>
            <person name="Coute Y."/>
            <person name="Rivkina E."/>
            <person name="Abergel C."/>
            <person name="Claverie J.M."/>
        </authorList>
    </citation>
    <scope>NUCLEOTIDE SEQUENCE [LARGE SCALE GENOMIC DNA]</scope>
    <source>
        <strain evidence="1">P1084-T</strain>
    </source>
</reference>
<keyword evidence="2" id="KW-1185">Reference proteome</keyword>
<protein>
    <submittedName>
        <fullName evidence="1">Uncharacterized protein</fullName>
    </submittedName>
</protein>
<organism evidence="1 2">
    <name type="scientific">Pithovirus sibericum</name>
    <dbReference type="NCBI Taxonomy" id="1450746"/>
    <lineage>
        <taxon>Viruses</taxon>
        <taxon>Pithoviruses</taxon>
        <taxon>Orthopithovirinae</taxon>
        <taxon>Alphapithovirus</taxon>
        <taxon>Alphapithovirus sibericum</taxon>
    </lineage>
</organism>
<gene>
    <name evidence="1" type="ORF">pv_105</name>
</gene>
<evidence type="ECO:0000313" key="2">
    <source>
        <dbReference type="Proteomes" id="UP000202176"/>
    </source>
</evidence>
<dbReference type="RefSeq" id="YP_009001007.1">
    <property type="nucleotide sequence ID" value="NC_023423.1"/>
</dbReference>
<name>W5S5W5_9VIRU</name>
<dbReference type="OrthoDB" id="36876at10239"/>